<dbReference type="InterPro" id="IPR041679">
    <property type="entry name" value="DNA2/NAM7-like_C"/>
</dbReference>
<dbReference type="SUPFAM" id="SSF52540">
    <property type="entry name" value="P-loop containing nucleoside triphosphate hydrolases"/>
    <property type="match status" value="1"/>
</dbReference>
<proteinExistence type="predicted"/>
<dbReference type="InterPro" id="IPR047187">
    <property type="entry name" value="SF1_C_Upf1"/>
</dbReference>
<organism evidence="5 6">
    <name type="scientific">Thelephora terrestris</name>
    <dbReference type="NCBI Taxonomy" id="56493"/>
    <lineage>
        <taxon>Eukaryota</taxon>
        <taxon>Fungi</taxon>
        <taxon>Dikarya</taxon>
        <taxon>Basidiomycota</taxon>
        <taxon>Agaricomycotina</taxon>
        <taxon>Agaricomycetes</taxon>
        <taxon>Thelephorales</taxon>
        <taxon>Thelephoraceae</taxon>
        <taxon>Thelephora</taxon>
    </lineage>
</organism>
<evidence type="ECO:0000259" key="2">
    <source>
        <dbReference type="Pfam" id="PF05183"/>
    </source>
</evidence>
<comment type="caution">
    <text evidence="5">The sequence shown here is derived from an EMBL/GenBank/DDBJ whole genome shotgun (WGS) entry which is preliminary data.</text>
</comment>
<feature type="domain" description="DNA2/NAM7 helicase-like C-terminal" evidence="4">
    <location>
        <begin position="1621"/>
        <end position="1703"/>
    </location>
</feature>
<keyword evidence="6" id="KW-1185">Reference proteome</keyword>
<feature type="domain" description="DNA2/NAM7 helicase-like C-terminal" evidence="4">
    <location>
        <begin position="1469"/>
        <end position="1581"/>
    </location>
</feature>
<dbReference type="Pfam" id="PF13087">
    <property type="entry name" value="AAA_12"/>
    <property type="match status" value="2"/>
</dbReference>
<reference evidence="5" key="1">
    <citation type="journal article" date="2020" name="Nat. Commun.">
        <title>Large-scale genome sequencing of mycorrhizal fungi provides insights into the early evolution of symbiotic traits.</title>
        <authorList>
            <person name="Miyauchi S."/>
            <person name="Kiss E."/>
            <person name="Kuo A."/>
            <person name="Drula E."/>
            <person name="Kohler A."/>
            <person name="Sanchez-Garcia M."/>
            <person name="Morin E."/>
            <person name="Andreopoulos B."/>
            <person name="Barry K.W."/>
            <person name="Bonito G."/>
            <person name="Buee M."/>
            <person name="Carver A."/>
            <person name="Chen C."/>
            <person name="Cichocki N."/>
            <person name="Clum A."/>
            <person name="Culley D."/>
            <person name="Crous P.W."/>
            <person name="Fauchery L."/>
            <person name="Girlanda M."/>
            <person name="Hayes R.D."/>
            <person name="Keri Z."/>
            <person name="LaButti K."/>
            <person name="Lipzen A."/>
            <person name="Lombard V."/>
            <person name="Magnuson J."/>
            <person name="Maillard F."/>
            <person name="Murat C."/>
            <person name="Nolan M."/>
            <person name="Ohm R.A."/>
            <person name="Pangilinan J."/>
            <person name="Pereira M.F."/>
            <person name="Perotto S."/>
            <person name="Peter M."/>
            <person name="Pfister S."/>
            <person name="Riley R."/>
            <person name="Sitrit Y."/>
            <person name="Stielow J.B."/>
            <person name="Szollosi G."/>
            <person name="Zifcakova L."/>
            <person name="Stursova M."/>
            <person name="Spatafora J.W."/>
            <person name="Tedersoo L."/>
            <person name="Vaario L.M."/>
            <person name="Yamada A."/>
            <person name="Yan M."/>
            <person name="Wang P."/>
            <person name="Xu J."/>
            <person name="Bruns T."/>
            <person name="Baldrian P."/>
            <person name="Vilgalys R."/>
            <person name="Dunand C."/>
            <person name="Henrissat B."/>
            <person name="Grigoriev I.V."/>
            <person name="Hibbett D."/>
            <person name="Nagy L.G."/>
            <person name="Martin F.M."/>
        </authorList>
    </citation>
    <scope>NUCLEOTIDE SEQUENCE</scope>
    <source>
        <strain evidence="5">UH-Tt-Lm1</strain>
    </source>
</reference>
<dbReference type="CDD" id="cd18808">
    <property type="entry name" value="SF1_C_Upf1"/>
    <property type="match status" value="1"/>
</dbReference>
<feature type="compositionally biased region" description="Basic and acidic residues" evidence="1">
    <location>
        <begin position="1581"/>
        <end position="1604"/>
    </location>
</feature>
<dbReference type="Pfam" id="PF13086">
    <property type="entry name" value="AAA_11"/>
    <property type="match status" value="1"/>
</dbReference>
<dbReference type="InterPro" id="IPR041677">
    <property type="entry name" value="DNA2/NAM7_AAA_11"/>
</dbReference>
<reference evidence="5" key="2">
    <citation type="submission" date="2020-11" db="EMBL/GenBank/DDBJ databases">
        <authorList>
            <consortium name="DOE Joint Genome Institute"/>
            <person name="Kuo A."/>
            <person name="Miyauchi S."/>
            <person name="Kiss E."/>
            <person name="Drula E."/>
            <person name="Kohler A."/>
            <person name="Sanchez-Garcia M."/>
            <person name="Andreopoulos B."/>
            <person name="Barry K.W."/>
            <person name="Bonito G."/>
            <person name="Buee M."/>
            <person name="Carver A."/>
            <person name="Chen C."/>
            <person name="Cichocki N."/>
            <person name="Clum A."/>
            <person name="Culley D."/>
            <person name="Crous P.W."/>
            <person name="Fauchery L."/>
            <person name="Girlanda M."/>
            <person name="Hayes R."/>
            <person name="Keri Z."/>
            <person name="Labutti K."/>
            <person name="Lipzen A."/>
            <person name="Lombard V."/>
            <person name="Magnuson J."/>
            <person name="Maillard F."/>
            <person name="Morin E."/>
            <person name="Murat C."/>
            <person name="Nolan M."/>
            <person name="Ohm R."/>
            <person name="Pangilinan J."/>
            <person name="Pereira M."/>
            <person name="Perotto S."/>
            <person name="Peter M."/>
            <person name="Riley R."/>
            <person name="Sitrit Y."/>
            <person name="Stielow B."/>
            <person name="Szollosi G."/>
            <person name="Zifcakova L."/>
            <person name="Stursova M."/>
            <person name="Spatafora J.W."/>
            <person name="Tedersoo L."/>
            <person name="Vaario L.-M."/>
            <person name="Yamada A."/>
            <person name="Yan M."/>
            <person name="Wang P."/>
            <person name="Xu J."/>
            <person name="Bruns T."/>
            <person name="Baldrian P."/>
            <person name="Vilgalys R."/>
            <person name="Henrissat B."/>
            <person name="Grigoriev I.V."/>
            <person name="Hibbett D."/>
            <person name="Nagy L.G."/>
            <person name="Martin F.M."/>
        </authorList>
    </citation>
    <scope>NUCLEOTIDE SEQUENCE</scope>
    <source>
        <strain evidence="5">UH-Tt-Lm1</strain>
    </source>
</reference>
<sequence>MKTVLQENPPPDQKEWKFTVAPESLQLRRSVKAPGTIYGKRIAFTAAAITLEIDELSNNRILQDDDPSKFIAVSFGGLRFPDSFLRVTGEYIQSLMAAGLYLNGTQYRFYHHSNSQLKERSCFMRAADSDAELDKRIYQLGEFEKINNVAKRAKRIGLLFSGASLDFMLDPQKTLDIPDMTVGEEVFSDGCGLMARALAIQVARRKAIKFRNKRYTPTVFQIRYLGYKGVLMIHPELDKEKKYLVHFRKSMKKFNSKTKNTFSVVDYSTPYTFGRLNNDIIVLLSSLGVTNEKLLAKQQEYFDWIEEAATNHLRAVDFLSCIGKYEEAERVLLDGLENPRVFERVRDAQKSEVSKFRKDDGKPRTRMMIRKSRLLFGVCDPYGVLKEGQVHVRFTTENGASTLMNADVLVVRNPCLHPGDCLKLRAAAHPKLAHLVDCVVFAAVARPGHPSAPSMSSGGDLDGDRYFVCWDPDIVPPTMVQSYNYPPNKERVQKSITRQDLAAHFAMYNNSSLARVAALHQKWIKCKPEGALSVECQELNALHSQSVDGGKIRIPDRLSNPPETEEPFILDLLAEAATAFSERFLESLPVYDVARDLPHDDAMEYIRRLLRGERHAFSEFEMFNMAVAIARKREIDLRPMLPYLNLGALTVEQKYTVSSTLGLTPEEDRYTWNSLFQSDILTDRDLEQRGLKKTIPLQRFYSSNKSGLRTFWQYLKICLEDFTRKVLILKIDNRFGIGIFIRGQVPWEEDTPANDKLRIVVCSFMPTASGPMSTYRTCSTDYRLHVGDNILQLFEKLRSNSFVFMARPPAASGSDVITSIALQKISAPVQRQCGRVYRSPVTTIELHVVSNRDRVAHQLFDLYFEHVETEAYIRRLAQQKLPFTINRLEEVDWSEGDRMWMKELFIPKSSREKIQAVLQTKEIADVEKVLALCLDNHAYDELFWAFYTIIAPIQRMNVDVTKYWIERHPPLVYCLLKTQPPTEDRFVSPFLHGLELTIVQNIVKSANQMGIAALVALEKIAESVARISMDDYLHLLLLASLSVRSSELVQEILLVLYECRTSVISRSPMMEYAHKHALGITFDRAEEAADECPCNDQGRPKKARGKGPAPATVRLIPEPDEPTQVIAHVRVDEPTAVRIHSHVRLQAASDPEKGWVGGKQVIDAVVVLAKKGEMKMELQYPLPPEYERMQWKMYNAGSVATAKAMLDAVGRLVNDGRVCCAFSNLIVGKLQNKTGGQADEDDADRDIDGDLDEDGLNPNQVRAVESCDSPLALIWGPPGTGKTTVVVKILRKLFKTLDEEEKILMTASTHNGKALFSIVRIQNSTGRIACLAVDNVLERFIKLNAEEDIVPNDQILRVATDSLKVSKSLQDYTIDARVGGDMNENNRLAKKAQERVKSAKIVFTTCAGAGLGTLRKVNFEIAIIDEASQITEACALVPLVKGCKKAVLVGDHVQLRPMVRKMAGALLHDVSMLERLYTGPNAKGMSKTMLNVQYRFPKQLAVFPSNEFYKGRLKTGITDASARLAVLKGSKFPWPLEHGVVVPIVFVQCGSEEDMGGRSKSNVGQAEVVQKVIKLLITTKDAPEEDNKPKGDPKGKGKAVDRGPEPQVGSGDDGASNSKKDEKKPEITVLSPYAKQVSELKSRVPPGVGVHTIDSFQGRESEIVIFSTVRCNVEREIGFVEDERRLNVMWTRAKLALVIVGDRATLAEKSGLWKRALGSCEDVVLPEDPEGATAPPS</sequence>
<dbReference type="Proteomes" id="UP000736335">
    <property type="component" value="Unassembled WGS sequence"/>
</dbReference>
<dbReference type="Pfam" id="PF05183">
    <property type="entry name" value="RdRP"/>
    <property type="match status" value="1"/>
</dbReference>
<dbReference type="GO" id="GO:0003723">
    <property type="term" value="F:RNA binding"/>
    <property type="evidence" value="ECO:0007669"/>
    <property type="project" value="UniProtKB-KW"/>
</dbReference>
<dbReference type="OrthoDB" id="6513042at2759"/>
<accession>A0A9P6HDK5</accession>
<feature type="domain" description="DNA2/NAM7 helicase helicase" evidence="3">
    <location>
        <begin position="1390"/>
        <end position="1459"/>
    </location>
</feature>
<dbReference type="InterPro" id="IPR007855">
    <property type="entry name" value="RDRP"/>
</dbReference>
<evidence type="ECO:0000313" key="5">
    <source>
        <dbReference type="EMBL" id="KAF9784955.1"/>
    </source>
</evidence>
<evidence type="ECO:0000256" key="1">
    <source>
        <dbReference type="SAM" id="MobiDB-lite"/>
    </source>
</evidence>
<protein>
    <submittedName>
        <fullName evidence="5">RNA dependent RNA polymerase-domain-containing protein</fullName>
    </submittedName>
</protein>
<dbReference type="InterPro" id="IPR057596">
    <property type="entry name" value="RDRP_core"/>
</dbReference>
<dbReference type="GO" id="GO:0004386">
    <property type="term" value="F:helicase activity"/>
    <property type="evidence" value="ECO:0007669"/>
    <property type="project" value="InterPro"/>
</dbReference>
<dbReference type="GO" id="GO:0031380">
    <property type="term" value="C:nuclear RNA-directed RNA polymerase complex"/>
    <property type="evidence" value="ECO:0007669"/>
    <property type="project" value="TreeGrafter"/>
</dbReference>
<feature type="region of interest" description="Disordered" evidence="1">
    <location>
        <begin position="1579"/>
        <end position="1627"/>
    </location>
</feature>
<dbReference type="Gene3D" id="3.40.50.300">
    <property type="entry name" value="P-loop containing nucleotide triphosphate hydrolases"/>
    <property type="match status" value="2"/>
</dbReference>
<feature type="region of interest" description="Disordered" evidence="1">
    <location>
        <begin position="1233"/>
        <end position="1255"/>
    </location>
</feature>
<feature type="compositionally biased region" description="Acidic residues" evidence="1">
    <location>
        <begin position="1238"/>
        <end position="1255"/>
    </location>
</feature>
<dbReference type="EMBL" id="WIUZ02000007">
    <property type="protein sequence ID" value="KAF9784955.1"/>
    <property type="molecule type" value="Genomic_DNA"/>
</dbReference>
<dbReference type="GO" id="GO:0030422">
    <property type="term" value="P:siRNA processing"/>
    <property type="evidence" value="ECO:0007669"/>
    <property type="project" value="TreeGrafter"/>
</dbReference>
<evidence type="ECO:0000259" key="3">
    <source>
        <dbReference type="Pfam" id="PF13086"/>
    </source>
</evidence>
<evidence type="ECO:0000313" key="6">
    <source>
        <dbReference type="Proteomes" id="UP000736335"/>
    </source>
</evidence>
<dbReference type="GO" id="GO:0003968">
    <property type="term" value="F:RNA-directed RNA polymerase activity"/>
    <property type="evidence" value="ECO:0007669"/>
    <property type="project" value="UniProtKB-KW"/>
</dbReference>
<gene>
    <name evidence="5" type="ORF">BJ322DRAFT_1210939</name>
</gene>
<feature type="domain" description="RDRP core" evidence="2">
    <location>
        <begin position="89"/>
        <end position="555"/>
    </location>
</feature>
<dbReference type="PANTHER" id="PTHR23079">
    <property type="entry name" value="RNA-DEPENDENT RNA POLYMERASE"/>
    <property type="match status" value="1"/>
</dbReference>
<dbReference type="PANTHER" id="PTHR23079:SF55">
    <property type="entry name" value="RNA-DIRECTED RNA POLYMERASE"/>
    <property type="match status" value="1"/>
</dbReference>
<feature type="region of interest" description="Disordered" evidence="1">
    <location>
        <begin position="1093"/>
        <end position="1114"/>
    </location>
</feature>
<name>A0A9P6HDK5_9AGAM</name>
<evidence type="ECO:0000259" key="4">
    <source>
        <dbReference type="Pfam" id="PF13087"/>
    </source>
</evidence>
<dbReference type="InterPro" id="IPR027417">
    <property type="entry name" value="P-loop_NTPase"/>
</dbReference>